<dbReference type="InterPro" id="IPR027417">
    <property type="entry name" value="P-loop_NTPase"/>
</dbReference>
<dbReference type="EMBL" id="CAKKNE010000005">
    <property type="protein sequence ID" value="CAH0376614.1"/>
    <property type="molecule type" value="Genomic_DNA"/>
</dbReference>
<comment type="subcellular location">
    <subcellularLocation>
        <location evidence="1">Membrane</location>
        <topology evidence="1">Multi-pass membrane protein</topology>
    </subcellularLocation>
</comment>
<dbReference type="OrthoDB" id="6500128at2759"/>
<evidence type="ECO:0000256" key="1">
    <source>
        <dbReference type="ARBA" id="ARBA00004141"/>
    </source>
</evidence>
<keyword evidence="2" id="KW-0813">Transport</keyword>
<evidence type="ECO:0000256" key="3">
    <source>
        <dbReference type="ARBA" id="ARBA00022692"/>
    </source>
</evidence>
<comment type="caution">
    <text evidence="10">The sequence shown here is derived from an EMBL/GenBank/DDBJ whole genome shotgun (WGS) entry which is preliminary data.</text>
</comment>
<name>A0A8J2X1Q1_9STRA</name>
<keyword evidence="4" id="KW-0547">Nucleotide-binding</keyword>
<sequence length="601" mass="64043">MQPVAAFILQEIKGQFLASIPHLAVMLVALTLQSFMIPIGSAKILDDAGDDLTERIKYLAAYQLLAVACNALQRRLSEGRAHAQRSRLQAQGYERVLRLDDSELDDAKVGELVQTLRDPGAAWLACEFPAAALNALVKLVGGAWAMRRADAHLAAVGLASAPLLFLVQKARSKLARRATRKTQALEADALARVSEALGLRSTVRAHGAEPLEARQFQGAVDKVIKQHTKTLKKDVRLSAGAEIVVAAGELALLMAAAKRRASGGLGLGAYAAFRAALLQYQRGLRETTKAANKAARGVGAAERYVALVHGSSVILDGVGREPSSEVAPSIEFEDVVFAYDAKAPRPVLRGLKLLMEPGATTALVGPSGSGKSTVARLLLRLRDPAGGRVLVDGVDVRDLDALAHRRRIGVVPQEPQLFNRSVAENVAYGMEPAPPIELIEAACVKAGVDTVISKLPEGYSTKCGERETRLSGGEKQRVALARALVRDPRILLLDEATSALDAATERRVQAALEAAAAGRTTLVVAHRLATIRRADAIVVLDAGRVIERGTHAQLMKKKGAYKALVEAQAGGDERHVERTVPAPPIVLLSNISSDDEGDCVW</sequence>
<dbReference type="PROSITE" id="PS50929">
    <property type="entry name" value="ABC_TM1F"/>
    <property type="match status" value="1"/>
</dbReference>
<evidence type="ECO:0000256" key="7">
    <source>
        <dbReference type="ARBA" id="ARBA00023136"/>
    </source>
</evidence>
<accession>A0A8J2X1Q1</accession>
<keyword evidence="3" id="KW-0812">Transmembrane</keyword>
<dbReference type="GO" id="GO:0005743">
    <property type="term" value="C:mitochondrial inner membrane"/>
    <property type="evidence" value="ECO:0007669"/>
    <property type="project" value="TreeGrafter"/>
</dbReference>
<dbReference type="InterPro" id="IPR003439">
    <property type="entry name" value="ABC_transporter-like_ATP-bd"/>
</dbReference>
<reference evidence="10" key="1">
    <citation type="submission" date="2021-11" db="EMBL/GenBank/DDBJ databases">
        <authorList>
            <consortium name="Genoscope - CEA"/>
            <person name="William W."/>
        </authorList>
    </citation>
    <scope>NUCLEOTIDE SEQUENCE</scope>
</reference>
<protein>
    <recommendedName>
        <fullName evidence="12">ABC transporter domain-containing protein</fullName>
    </recommendedName>
</protein>
<dbReference type="Pfam" id="PF00664">
    <property type="entry name" value="ABC_membrane"/>
    <property type="match status" value="1"/>
</dbReference>
<keyword evidence="6" id="KW-1133">Transmembrane helix</keyword>
<dbReference type="InterPro" id="IPR039421">
    <property type="entry name" value="Type_1_exporter"/>
</dbReference>
<dbReference type="PANTHER" id="PTHR43394:SF1">
    <property type="entry name" value="ATP-BINDING CASSETTE SUB-FAMILY B MEMBER 10, MITOCHONDRIAL"/>
    <property type="match status" value="1"/>
</dbReference>
<evidence type="ECO:0000313" key="11">
    <source>
        <dbReference type="Proteomes" id="UP000789595"/>
    </source>
</evidence>
<dbReference type="GO" id="GO:0090374">
    <property type="term" value="P:oligopeptide export from mitochondrion"/>
    <property type="evidence" value="ECO:0007669"/>
    <property type="project" value="TreeGrafter"/>
</dbReference>
<dbReference type="InterPro" id="IPR003593">
    <property type="entry name" value="AAA+_ATPase"/>
</dbReference>
<evidence type="ECO:0000256" key="6">
    <source>
        <dbReference type="ARBA" id="ARBA00022989"/>
    </source>
</evidence>
<evidence type="ECO:0000259" key="9">
    <source>
        <dbReference type="PROSITE" id="PS50929"/>
    </source>
</evidence>
<feature type="domain" description="ABC transporter" evidence="8">
    <location>
        <begin position="330"/>
        <end position="567"/>
    </location>
</feature>
<dbReference type="Gene3D" id="1.20.1560.10">
    <property type="entry name" value="ABC transporter type 1, transmembrane domain"/>
    <property type="match status" value="1"/>
</dbReference>
<evidence type="ECO:0008006" key="12">
    <source>
        <dbReference type="Google" id="ProtNLM"/>
    </source>
</evidence>
<dbReference type="GO" id="GO:0015421">
    <property type="term" value="F:ABC-type oligopeptide transporter activity"/>
    <property type="evidence" value="ECO:0007669"/>
    <property type="project" value="TreeGrafter"/>
</dbReference>
<dbReference type="SUPFAM" id="SSF52540">
    <property type="entry name" value="P-loop containing nucleoside triphosphate hydrolases"/>
    <property type="match status" value="1"/>
</dbReference>
<dbReference type="AlphaFoldDB" id="A0A8J2X1Q1"/>
<gene>
    <name evidence="10" type="ORF">PECAL_5P12160</name>
</gene>
<evidence type="ECO:0000256" key="4">
    <source>
        <dbReference type="ARBA" id="ARBA00022741"/>
    </source>
</evidence>
<evidence type="ECO:0000256" key="2">
    <source>
        <dbReference type="ARBA" id="ARBA00022448"/>
    </source>
</evidence>
<keyword evidence="7" id="KW-0472">Membrane</keyword>
<dbReference type="InterPro" id="IPR036640">
    <property type="entry name" value="ABC1_TM_sf"/>
</dbReference>
<dbReference type="Pfam" id="PF00005">
    <property type="entry name" value="ABC_tran"/>
    <property type="match status" value="1"/>
</dbReference>
<keyword evidence="11" id="KW-1185">Reference proteome</keyword>
<dbReference type="PROSITE" id="PS00211">
    <property type="entry name" value="ABC_TRANSPORTER_1"/>
    <property type="match status" value="1"/>
</dbReference>
<evidence type="ECO:0000313" key="10">
    <source>
        <dbReference type="EMBL" id="CAH0376614.1"/>
    </source>
</evidence>
<organism evidence="10 11">
    <name type="scientific">Pelagomonas calceolata</name>
    <dbReference type="NCBI Taxonomy" id="35677"/>
    <lineage>
        <taxon>Eukaryota</taxon>
        <taxon>Sar</taxon>
        <taxon>Stramenopiles</taxon>
        <taxon>Ochrophyta</taxon>
        <taxon>Pelagophyceae</taxon>
        <taxon>Pelagomonadales</taxon>
        <taxon>Pelagomonadaceae</taxon>
        <taxon>Pelagomonas</taxon>
    </lineage>
</organism>
<proteinExistence type="predicted"/>
<dbReference type="InterPro" id="IPR017871">
    <property type="entry name" value="ABC_transporter-like_CS"/>
</dbReference>
<dbReference type="SMART" id="SM00382">
    <property type="entry name" value="AAA"/>
    <property type="match status" value="1"/>
</dbReference>
<evidence type="ECO:0000256" key="5">
    <source>
        <dbReference type="ARBA" id="ARBA00022840"/>
    </source>
</evidence>
<dbReference type="Proteomes" id="UP000789595">
    <property type="component" value="Unassembled WGS sequence"/>
</dbReference>
<dbReference type="PANTHER" id="PTHR43394">
    <property type="entry name" value="ATP-DEPENDENT PERMEASE MDL1, MITOCHONDRIAL"/>
    <property type="match status" value="1"/>
</dbReference>
<dbReference type="InterPro" id="IPR011527">
    <property type="entry name" value="ABC1_TM_dom"/>
</dbReference>
<dbReference type="SUPFAM" id="SSF90123">
    <property type="entry name" value="ABC transporter transmembrane region"/>
    <property type="match status" value="1"/>
</dbReference>
<keyword evidence="5" id="KW-0067">ATP-binding</keyword>
<dbReference type="GO" id="GO:0016887">
    <property type="term" value="F:ATP hydrolysis activity"/>
    <property type="evidence" value="ECO:0007669"/>
    <property type="project" value="InterPro"/>
</dbReference>
<feature type="domain" description="ABC transmembrane type-1" evidence="9">
    <location>
        <begin position="23"/>
        <end position="296"/>
    </location>
</feature>
<evidence type="ECO:0000259" key="8">
    <source>
        <dbReference type="PROSITE" id="PS50893"/>
    </source>
</evidence>
<dbReference type="PROSITE" id="PS50893">
    <property type="entry name" value="ABC_TRANSPORTER_2"/>
    <property type="match status" value="1"/>
</dbReference>
<dbReference type="FunFam" id="3.40.50.300:FF:000967">
    <property type="entry name" value="ABC multidrug transporter mdr4"/>
    <property type="match status" value="1"/>
</dbReference>
<dbReference type="GO" id="GO:0005524">
    <property type="term" value="F:ATP binding"/>
    <property type="evidence" value="ECO:0007669"/>
    <property type="project" value="UniProtKB-KW"/>
</dbReference>
<dbReference type="Gene3D" id="3.40.50.300">
    <property type="entry name" value="P-loop containing nucleotide triphosphate hydrolases"/>
    <property type="match status" value="1"/>
</dbReference>